<dbReference type="EMBL" id="BOOJ01000068">
    <property type="protein sequence ID" value="GIH96571.1"/>
    <property type="molecule type" value="Genomic_DNA"/>
</dbReference>
<dbReference type="Gene3D" id="1.20.58.840">
    <property type="match status" value="1"/>
</dbReference>
<dbReference type="SUPFAM" id="SSF56112">
    <property type="entry name" value="Protein kinase-like (PK-like)"/>
    <property type="match status" value="1"/>
</dbReference>
<accession>A0A8J3WR77</accession>
<sequence>MRDSELVSALADGWALEARSVSYLPVGAGSHHWAATGDDGRTWFVTVDDLGGENGENGEESGDGEGGVEEAFRGLGRALDTALALRRRAGLAFVVAPVPARTGATVWRLGPRHAVSLFPMLEGQSGQFGAHRQEDRAEVLGLLAELHRATPAVAADAPPADLALPGREGLREALDDLGRPWTGGPLSEPTRRLLAARAGHVERLLGDFDRLVERVRRAGAPPVVTHGEPHPGNLIRSATGLHLVDWDTVRLAPPERDLWMLDGDDDLLTGYTRATGRPVDPSALALYRLWWDLADIAAFVAELRGPHRVTGDIEASWTYLGGYLR</sequence>
<evidence type="ECO:0000313" key="2">
    <source>
        <dbReference type="EMBL" id="GIH96571.1"/>
    </source>
</evidence>
<comment type="caution">
    <text evidence="2">The sequence shown here is derived from an EMBL/GenBank/DDBJ whole genome shotgun (WGS) entry which is preliminary data.</text>
</comment>
<feature type="domain" description="Aminoglycoside phosphotransferase" evidence="1">
    <location>
        <begin position="73"/>
        <end position="261"/>
    </location>
</feature>
<protein>
    <recommendedName>
        <fullName evidence="1">Aminoglycoside phosphotransferase domain-containing protein</fullName>
    </recommendedName>
</protein>
<dbReference type="Proteomes" id="UP000619788">
    <property type="component" value="Unassembled WGS sequence"/>
</dbReference>
<organism evidence="2 3">
    <name type="scientific">Planobispora siamensis</name>
    <dbReference type="NCBI Taxonomy" id="936338"/>
    <lineage>
        <taxon>Bacteria</taxon>
        <taxon>Bacillati</taxon>
        <taxon>Actinomycetota</taxon>
        <taxon>Actinomycetes</taxon>
        <taxon>Streptosporangiales</taxon>
        <taxon>Streptosporangiaceae</taxon>
        <taxon>Planobispora</taxon>
    </lineage>
</organism>
<proteinExistence type="predicted"/>
<evidence type="ECO:0000259" key="1">
    <source>
        <dbReference type="Pfam" id="PF01636"/>
    </source>
</evidence>
<dbReference type="InterPro" id="IPR002575">
    <property type="entry name" value="Aminoglycoside_PTrfase"/>
</dbReference>
<dbReference type="AlphaFoldDB" id="A0A8J3WR77"/>
<dbReference type="Gene3D" id="1.10.510.10">
    <property type="entry name" value="Transferase(Phosphotransferase) domain 1"/>
    <property type="match status" value="1"/>
</dbReference>
<dbReference type="Pfam" id="PF01636">
    <property type="entry name" value="APH"/>
    <property type="match status" value="1"/>
</dbReference>
<keyword evidence="3" id="KW-1185">Reference proteome</keyword>
<gene>
    <name evidence="2" type="ORF">Psi01_72010</name>
</gene>
<dbReference type="InterPro" id="IPR011009">
    <property type="entry name" value="Kinase-like_dom_sf"/>
</dbReference>
<reference evidence="2 3" key="1">
    <citation type="submission" date="2021-01" db="EMBL/GenBank/DDBJ databases">
        <title>Whole genome shotgun sequence of Planobispora siamensis NBRC 107568.</title>
        <authorList>
            <person name="Komaki H."/>
            <person name="Tamura T."/>
        </authorList>
    </citation>
    <scope>NUCLEOTIDE SEQUENCE [LARGE SCALE GENOMIC DNA]</scope>
    <source>
        <strain evidence="2 3">NBRC 107568</strain>
    </source>
</reference>
<name>A0A8J3WR77_9ACTN</name>
<evidence type="ECO:0000313" key="3">
    <source>
        <dbReference type="Proteomes" id="UP000619788"/>
    </source>
</evidence>